<gene>
    <name evidence="1" type="ORF">L6452_36101</name>
</gene>
<evidence type="ECO:0000313" key="1">
    <source>
        <dbReference type="EMBL" id="KAI3681311.1"/>
    </source>
</evidence>
<organism evidence="1 2">
    <name type="scientific">Arctium lappa</name>
    <name type="common">Greater burdock</name>
    <name type="synonym">Lappa major</name>
    <dbReference type="NCBI Taxonomy" id="4217"/>
    <lineage>
        <taxon>Eukaryota</taxon>
        <taxon>Viridiplantae</taxon>
        <taxon>Streptophyta</taxon>
        <taxon>Embryophyta</taxon>
        <taxon>Tracheophyta</taxon>
        <taxon>Spermatophyta</taxon>
        <taxon>Magnoliopsida</taxon>
        <taxon>eudicotyledons</taxon>
        <taxon>Gunneridae</taxon>
        <taxon>Pentapetalae</taxon>
        <taxon>asterids</taxon>
        <taxon>campanulids</taxon>
        <taxon>Asterales</taxon>
        <taxon>Asteraceae</taxon>
        <taxon>Carduoideae</taxon>
        <taxon>Cardueae</taxon>
        <taxon>Arctiinae</taxon>
        <taxon>Arctium</taxon>
    </lineage>
</organism>
<dbReference type="Proteomes" id="UP001055879">
    <property type="component" value="Linkage Group LG13"/>
</dbReference>
<protein>
    <submittedName>
        <fullName evidence="1">Uncharacterized protein</fullName>
    </submittedName>
</protein>
<sequence length="112" mass="12762">MNDDRSSDSTYKLSDEAHEEEKYEEKKDPSDIANKGSDGNIHLKENPYKYYNQGCGANAILVVEENQTSQSEGRTQLRDANIKREDLKIDDVTIKKARNSKEDDLDKNHLSA</sequence>
<comment type="caution">
    <text evidence="1">The sequence shown here is derived from an EMBL/GenBank/DDBJ whole genome shotgun (WGS) entry which is preliminary data.</text>
</comment>
<name>A0ACB8Y8B7_ARCLA</name>
<evidence type="ECO:0000313" key="2">
    <source>
        <dbReference type="Proteomes" id="UP001055879"/>
    </source>
</evidence>
<keyword evidence="2" id="KW-1185">Reference proteome</keyword>
<dbReference type="EMBL" id="CM042059">
    <property type="protein sequence ID" value="KAI3681311.1"/>
    <property type="molecule type" value="Genomic_DNA"/>
</dbReference>
<reference evidence="1 2" key="2">
    <citation type="journal article" date="2022" name="Mol. Ecol. Resour.">
        <title>The genomes of chicory, endive, great burdock and yacon provide insights into Asteraceae paleo-polyploidization history and plant inulin production.</title>
        <authorList>
            <person name="Fan W."/>
            <person name="Wang S."/>
            <person name="Wang H."/>
            <person name="Wang A."/>
            <person name="Jiang F."/>
            <person name="Liu H."/>
            <person name="Zhao H."/>
            <person name="Xu D."/>
            <person name="Zhang Y."/>
        </authorList>
    </citation>
    <scope>NUCLEOTIDE SEQUENCE [LARGE SCALE GENOMIC DNA]</scope>
    <source>
        <strain evidence="2">cv. Niubang</strain>
    </source>
</reference>
<accession>A0ACB8Y8B7</accession>
<proteinExistence type="predicted"/>
<reference evidence="2" key="1">
    <citation type="journal article" date="2022" name="Mol. Ecol. Resour.">
        <title>The genomes of chicory, endive, great burdock and yacon provide insights into Asteraceae palaeo-polyploidization history and plant inulin production.</title>
        <authorList>
            <person name="Fan W."/>
            <person name="Wang S."/>
            <person name="Wang H."/>
            <person name="Wang A."/>
            <person name="Jiang F."/>
            <person name="Liu H."/>
            <person name="Zhao H."/>
            <person name="Xu D."/>
            <person name="Zhang Y."/>
        </authorList>
    </citation>
    <scope>NUCLEOTIDE SEQUENCE [LARGE SCALE GENOMIC DNA]</scope>
    <source>
        <strain evidence="2">cv. Niubang</strain>
    </source>
</reference>